<sequence length="402" mass="43995">MTLSASTIRAIDRLLTNGEVSRSGLASLYGYQLGLWADCIDTTRAVATLEAVRLLRTLPTRNEAIAAILGCEPDIRQAWQRIATARLKEMGNLRDAQGLSEAITTLGQTCLALLPNFSQSSLSPTPYTDLERAVFDASAEQAIATPQLLRALSATAHLIEGEQGKPAVTIPDLDLYNPLTNWCKGRLIKPPERLATLPDTGMQNTSILPGSWALAPPPDSPPPHRSISPTMYWVLSCPWLFLLAQVVFTQEAWGAERIAGRLSLELESTHLSQYYRPPEVLVVVTTAEDEEVVCGTLSQLLLRVLDLLGVTLLAPDVTEIESKLPTLIESLLKHQIWRFDQGSGGRRPGYSIHDSFSDGCYYLAGKYFNRLSTNVTAAIRTTCGQWAKERLAQTGKLAALIS</sequence>
<dbReference type="EMBL" id="CP001347">
    <property type="protein sequence ID" value="ACL47916.1"/>
    <property type="molecule type" value="Genomic_DNA"/>
</dbReference>
<accession>B8HZR8</accession>
<dbReference type="HOGENOM" id="CLU_684609_0_0_3"/>
<keyword evidence="1" id="KW-0614">Plasmid</keyword>
<protein>
    <submittedName>
        <fullName evidence="1">Uncharacterized protein</fullName>
    </submittedName>
</protein>
<dbReference type="KEGG" id="cyn:Cyan7425_5293"/>
<dbReference type="OrthoDB" id="3078744at2"/>
<name>B8HZR8_CYAP4</name>
<gene>
    <name evidence="1" type="ordered locus">Cyan7425_5293</name>
</gene>
<geneLocation type="plasmid" evidence="1">
    <name>pP742503</name>
</geneLocation>
<dbReference type="AlphaFoldDB" id="B8HZR8"/>
<reference evidence="1" key="1">
    <citation type="submission" date="2009-01" db="EMBL/GenBank/DDBJ databases">
        <title>Complete sequence of plasmid3 Cyanothece sp. PCC 7425.</title>
        <authorList>
            <consortium name="US DOE Joint Genome Institute"/>
            <person name="Lucas S."/>
            <person name="Copeland A."/>
            <person name="Lapidus A."/>
            <person name="Glavina del Rio T."/>
            <person name="Dalin E."/>
            <person name="Tice H."/>
            <person name="Bruce D."/>
            <person name="Goodwin L."/>
            <person name="Pitluck S."/>
            <person name="Sims D."/>
            <person name="Meineke L."/>
            <person name="Brettin T."/>
            <person name="Detter J.C."/>
            <person name="Han C."/>
            <person name="Larimer F."/>
            <person name="Land M."/>
            <person name="Hauser L."/>
            <person name="Kyrpides N."/>
            <person name="Ovchinnikova G."/>
            <person name="Liberton M."/>
            <person name="Stoeckel J."/>
            <person name="Banerjee A."/>
            <person name="Singh A."/>
            <person name="Page L."/>
            <person name="Sato H."/>
            <person name="Zhao L."/>
            <person name="Sherman L."/>
            <person name="Pakrasi H."/>
            <person name="Richardson P."/>
        </authorList>
    </citation>
    <scope>NUCLEOTIDE SEQUENCE</scope>
    <source>
        <strain evidence="1">PCC 7425</strain>
        <plasmid evidence="1">pP742503</plasmid>
    </source>
</reference>
<organism evidence="1">
    <name type="scientific">Cyanothece sp. (strain PCC 7425 / ATCC 29141)</name>
    <dbReference type="NCBI Taxonomy" id="395961"/>
    <lineage>
        <taxon>Bacteria</taxon>
        <taxon>Bacillati</taxon>
        <taxon>Cyanobacteriota</taxon>
        <taxon>Cyanophyceae</taxon>
        <taxon>Gomontiellales</taxon>
        <taxon>Cyanothecaceae</taxon>
        <taxon>Cyanothece</taxon>
    </lineage>
</organism>
<evidence type="ECO:0000313" key="1">
    <source>
        <dbReference type="EMBL" id="ACL47916.1"/>
    </source>
</evidence>
<proteinExistence type="predicted"/>